<feature type="transmembrane region" description="Helical" evidence="2">
    <location>
        <begin position="139"/>
        <end position="163"/>
    </location>
</feature>
<feature type="region of interest" description="Disordered" evidence="1">
    <location>
        <begin position="394"/>
        <end position="437"/>
    </location>
</feature>
<dbReference type="InterPro" id="IPR000366">
    <property type="entry name" value="GPCR_STE2"/>
</dbReference>
<keyword evidence="2" id="KW-0472">Membrane</keyword>
<evidence type="ECO:0000256" key="1">
    <source>
        <dbReference type="SAM" id="MobiDB-lite"/>
    </source>
</evidence>
<dbReference type="InterPro" id="IPR027458">
    <property type="entry name" value="STE2_TM1-TM2_sf"/>
</dbReference>
<dbReference type="GO" id="GO:0038038">
    <property type="term" value="C:G protein-coupled receptor homodimeric complex"/>
    <property type="evidence" value="ECO:0007669"/>
    <property type="project" value="TreeGrafter"/>
</dbReference>
<evidence type="ECO:0000256" key="2">
    <source>
        <dbReference type="SAM" id="Phobius"/>
    </source>
</evidence>
<feature type="transmembrane region" description="Helical" evidence="2">
    <location>
        <begin position="289"/>
        <end position="311"/>
    </location>
</feature>
<keyword evidence="4" id="KW-1185">Reference proteome</keyword>
<evidence type="ECO:0000313" key="3">
    <source>
        <dbReference type="EMBL" id="KAG0652911.1"/>
    </source>
</evidence>
<dbReference type="Pfam" id="PF02116">
    <property type="entry name" value="STE2"/>
    <property type="match status" value="1"/>
</dbReference>
<dbReference type="Proteomes" id="UP000785200">
    <property type="component" value="Unassembled WGS sequence"/>
</dbReference>
<evidence type="ECO:0008006" key="5">
    <source>
        <dbReference type="Google" id="ProtNLM"/>
    </source>
</evidence>
<feature type="transmembrane region" description="Helical" evidence="2">
    <location>
        <begin position="58"/>
        <end position="84"/>
    </location>
</feature>
<dbReference type="EMBL" id="VNKQ01000002">
    <property type="protein sequence ID" value="KAG0652911.1"/>
    <property type="molecule type" value="Genomic_DNA"/>
</dbReference>
<feature type="compositionally biased region" description="Basic and acidic residues" evidence="1">
    <location>
        <begin position="428"/>
        <end position="437"/>
    </location>
</feature>
<dbReference type="OrthoDB" id="5402633at2759"/>
<reference evidence="3" key="1">
    <citation type="submission" date="2019-07" db="EMBL/GenBank/DDBJ databases">
        <title>Hyphodiscus hymeniophilus genome sequencing and assembly.</title>
        <authorList>
            <person name="Kramer G."/>
            <person name="Nodwell J."/>
        </authorList>
    </citation>
    <scope>NUCLEOTIDE SEQUENCE</scope>
    <source>
        <strain evidence="3">ATCC 34498</strain>
    </source>
</reference>
<organism evidence="3 4">
    <name type="scientific">Hyphodiscus hymeniophilus</name>
    <dbReference type="NCBI Taxonomy" id="353542"/>
    <lineage>
        <taxon>Eukaryota</taxon>
        <taxon>Fungi</taxon>
        <taxon>Dikarya</taxon>
        <taxon>Ascomycota</taxon>
        <taxon>Pezizomycotina</taxon>
        <taxon>Leotiomycetes</taxon>
        <taxon>Helotiales</taxon>
        <taxon>Hyphodiscaceae</taxon>
        <taxon>Hyphodiscus</taxon>
    </lineage>
</organism>
<protein>
    <recommendedName>
        <fullName evidence="5">Pheromone receptor</fullName>
    </recommendedName>
</protein>
<dbReference type="GO" id="GO:0004932">
    <property type="term" value="F:mating-type factor pheromone receptor activity"/>
    <property type="evidence" value="ECO:0007669"/>
    <property type="project" value="InterPro"/>
</dbReference>
<evidence type="ECO:0000313" key="4">
    <source>
        <dbReference type="Proteomes" id="UP000785200"/>
    </source>
</evidence>
<comment type="caution">
    <text evidence="3">The sequence shown here is derived from an EMBL/GenBank/DDBJ whole genome shotgun (WGS) entry which is preliminary data.</text>
</comment>
<dbReference type="PRINTS" id="PR00250">
    <property type="entry name" value="GPCRSTE2"/>
</dbReference>
<keyword evidence="2" id="KW-0812">Transmembrane</keyword>
<accession>A0A9P6VQN2</accession>
<dbReference type="PANTHER" id="PTHR28009:SF1">
    <property type="entry name" value="PHEROMONE ALPHA FACTOR RECEPTOR"/>
    <property type="match status" value="1"/>
</dbReference>
<dbReference type="GO" id="GO:0000750">
    <property type="term" value="P:pheromone-dependent signal transduction involved in conjugation with cellular fusion"/>
    <property type="evidence" value="ECO:0007669"/>
    <property type="project" value="TreeGrafter"/>
</dbReference>
<name>A0A9P6VQN2_9HELO</name>
<keyword evidence="2" id="KW-1133">Transmembrane helix</keyword>
<proteinExistence type="predicted"/>
<feature type="transmembrane region" description="Helical" evidence="2">
    <location>
        <begin position="257"/>
        <end position="277"/>
    </location>
</feature>
<feature type="transmembrane region" description="Helical" evidence="2">
    <location>
        <begin position="96"/>
        <end position="119"/>
    </location>
</feature>
<sequence length="437" mass="47991">MSSSTSQPVQGPWTVIYSNAGIDPSNATYYSDDQVVHWLANLGLPLVNTTLGAIDASVWYNTAVAINFSCQAGACGAMFFVVLILSQKAKRRTPIFILNVLSLLFGFCRALFTALYAISPWVKLYPYFTNDFTLIPTSAYANSVVAVVFDVFMTTTVNLSLVLQAYTVTKNMTDVYRYILLVTSSLVFFLAVGFQFADMVINSIAIVQAKYYSAQWVQHGTLYSVTISVWYFSAIFTSKLVYTLHYRRKNGWTQWSGVRILAAMGGCTMIIPSLFAILEYVDDDIATAFPSAGSLTITTVALLLPLSALWASMAIHEETAQLDISGLHGNGNRSHTVLGSHGSGSSTASSCALCPHCRDKKFGPAIRHKEYTDVEMGESASNILFSPNTIKSEVNSNGALKTNNRDSTEMDLESMGVRVDRSYSLQSVKEERTKSRN</sequence>
<gene>
    <name evidence="3" type="ORF">D0Z07_0232</name>
</gene>
<dbReference type="CDD" id="cd14939">
    <property type="entry name" value="7tmD_STE2"/>
    <property type="match status" value="1"/>
</dbReference>
<feature type="transmembrane region" description="Helical" evidence="2">
    <location>
        <begin position="216"/>
        <end position="236"/>
    </location>
</feature>
<dbReference type="AlphaFoldDB" id="A0A9P6VQN2"/>
<feature type="transmembrane region" description="Helical" evidence="2">
    <location>
        <begin position="175"/>
        <end position="196"/>
    </location>
</feature>
<dbReference type="PANTHER" id="PTHR28009">
    <property type="entry name" value="PHEROMONE ALPHA FACTOR RECEPTOR"/>
    <property type="match status" value="1"/>
</dbReference>
<dbReference type="Gene3D" id="1.10.287.920">
    <property type="entry name" value="Pheromone alpha factor receptor"/>
    <property type="match status" value="1"/>
</dbReference>